<dbReference type="GO" id="GO:0004722">
    <property type="term" value="F:protein serine/threonine phosphatase activity"/>
    <property type="evidence" value="ECO:0007669"/>
    <property type="project" value="InterPro"/>
</dbReference>
<evidence type="ECO:0000313" key="6">
    <source>
        <dbReference type="EMBL" id="CAD8394698.1"/>
    </source>
</evidence>
<evidence type="ECO:0000256" key="2">
    <source>
        <dbReference type="ARBA" id="ARBA00022801"/>
    </source>
</evidence>
<evidence type="ECO:0000256" key="1">
    <source>
        <dbReference type="ARBA" id="ARBA00022723"/>
    </source>
</evidence>
<protein>
    <recommendedName>
        <fullName evidence="5">PPM-type phosphatase domain-containing protein</fullName>
    </recommendedName>
</protein>
<reference evidence="6" key="1">
    <citation type="submission" date="2021-01" db="EMBL/GenBank/DDBJ databases">
        <authorList>
            <person name="Corre E."/>
            <person name="Pelletier E."/>
            <person name="Niang G."/>
            <person name="Scheremetjew M."/>
            <person name="Finn R."/>
            <person name="Kale V."/>
            <person name="Holt S."/>
            <person name="Cochrane G."/>
            <person name="Meng A."/>
            <person name="Brown T."/>
            <person name="Cohen L."/>
        </authorList>
    </citation>
    <scope>NUCLEOTIDE SEQUENCE</scope>
    <source>
        <strain evidence="6">UTEX LB 2760</strain>
    </source>
</reference>
<dbReference type="Pfam" id="PF00481">
    <property type="entry name" value="PP2C"/>
    <property type="match status" value="1"/>
</dbReference>
<evidence type="ECO:0000259" key="5">
    <source>
        <dbReference type="PROSITE" id="PS51746"/>
    </source>
</evidence>
<dbReference type="PANTHER" id="PTHR13832:SF827">
    <property type="entry name" value="PROTEIN PHOSPHATASE 1L"/>
    <property type="match status" value="1"/>
</dbReference>
<dbReference type="SUPFAM" id="SSF81606">
    <property type="entry name" value="PP2C-like"/>
    <property type="match status" value="1"/>
</dbReference>
<feature type="domain" description="PPM-type phosphatase" evidence="5">
    <location>
        <begin position="78"/>
        <end position="313"/>
    </location>
</feature>
<keyword evidence="1" id="KW-0479">Metal-binding</keyword>
<comment type="similarity">
    <text evidence="4">Belongs to the PP2C family.</text>
</comment>
<dbReference type="InterPro" id="IPR036457">
    <property type="entry name" value="PPM-type-like_dom_sf"/>
</dbReference>
<keyword evidence="2 4" id="KW-0378">Hydrolase</keyword>
<name>A0A7S0G497_9RHOD</name>
<dbReference type="PROSITE" id="PS01032">
    <property type="entry name" value="PPM_1"/>
    <property type="match status" value="1"/>
</dbReference>
<proteinExistence type="inferred from homology"/>
<keyword evidence="3 4" id="KW-0904">Protein phosphatase</keyword>
<dbReference type="InterPro" id="IPR001932">
    <property type="entry name" value="PPM-type_phosphatase-like_dom"/>
</dbReference>
<dbReference type="InterPro" id="IPR015655">
    <property type="entry name" value="PP2C"/>
</dbReference>
<accession>A0A7S0G497</accession>
<dbReference type="PROSITE" id="PS51746">
    <property type="entry name" value="PPM_2"/>
    <property type="match status" value="1"/>
</dbReference>
<gene>
    <name evidence="6" type="ORF">RMAR0315_LOCUS4683</name>
</gene>
<dbReference type="AlphaFoldDB" id="A0A7S0G497"/>
<dbReference type="CDD" id="cd00143">
    <property type="entry name" value="PP2Cc"/>
    <property type="match status" value="1"/>
</dbReference>
<dbReference type="GO" id="GO:0046872">
    <property type="term" value="F:metal ion binding"/>
    <property type="evidence" value="ECO:0007669"/>
    <property type="project" value="UniProtKB-KW"/>
</dbReference>
<organism evidence="6">
    <name type="scientific">Rhodosorus marinus</name>
    <dbReference type="NCBI Taxonomy" id="101924"/>
    <lineage>
        <taxon>Eukaryota</taxon>
        <taxon>Rhodophyta</taxon>
        <taxon>Stylonematophyceae</taxon>
        <taxon>Stylonematales</taxon>
        <taxon>Stylonemataceae</taxon>
        <taxon>Rhodosorus</taxon>
    </lineage>
</organism>
<dbReference type="Gene3D" id="3.60.40.10">
    <property type="entry name" value="PPM-type phosphatase domain"/>
    <property type="match status" value="1"/>
</dbReference>
<dbReference type="SMART" id="SM00331">
    <property type="entry name" value="PP2C_SIG"/>
    <property type="match status" value="1"/>
</dbReference>
<dbReference type="InterPro" id="IPR000222">
    <property type="entry name" value="PP2C_BS"/>
</dbReference>
<sequence length="319" mass="35047">MLTETDVFIRTGALDTGATKVVGSGDERPCLLAVNRKRRRGKQLTLETSSVTSKPLVAPLSVPYFERQRLRESGDGVTYFSVSQRGTRRESLEDVCFADKASCYYSIFDGHGGSRAAQFASRKLHEKIVLDRKSMREAFLETDREFTKCEEFYSHRSSSCGTTAVSVRINGKKLTVAHVGDSRALLVTPTRVETLTTDHSATAASEAERIQRAGGYVLNKRVSGSLAISRAIGDIRYKQFIVAEPDIVTLEVDEENSFLVLGTDGLWGVVSDAEIHRELLEAKGDLRLACRNLVDLTFKCDGRDDASVVAVNLDAAGEL</sequence>
<dbReference type="SMART" id="SM00332">
    <property type="entry name" value="PP2Cc"/>
    <property type="match status" value="1"/>
</dbReference>
<evidence type="ECO:0000256" key="3">
    <source>
        <dbReference type="ARBA" id="ARBA00022912"/>
    </source>
</evidence>
<dbReference type="EMBL" id="HBEK01008559">
    <property type="protein sequence ID" value="CAD8394698.1"/>
    <property type="molecule type" value="Transcribed_RNA"/>
</dbReference>
<dbReference type="PANTHER" id="PTHR13832">
    <property type="entry name" value="PROTEIN PHOSPHATASE 2C"/>
    <property type="match status" value="1"/>
</dbReference>
<evidence type="ECO:0000256" key="4">
    <source>
        <dbReference type="RuleBase" id="RU003465"/>
    </source>
</evidence>